<feature type="region of interest" description="Disordered" evidence="1">
    <location>
        <begin position="1081"/>
        <end position="1117"/>
    </location>
</feature>
<organism evidence="3 4">
    <name type="scientific">Sclerotinia borealis (strain F-4128)</name>
    <dbReference type="NCBI Taxonomy" id="1432307"/>
    <lineage>
        <taxon>Eukaryota</taxon>
        <taxon>Fungi</taxon>
        <taxon>Dikarya</taxon>
        <taxon>Ascomycota</taxon>
        <taxon>Pezizomycotina</taxon>
        <taxon>Leotiomycetes</taxon>
        <taxon>Helotiales</taxon>
        <taxon>Sclerotiniaceae</taxon>
        <taxon>Sclerotinia</taxon>
    </lineage>
</organism>
<feature type="chain" id="PRO_5004918727" description="F-box domain-containing protein" evidence="2">
    <location>
        <begin position="25"/>
        <end position="1218"/>
    </location>
</feature>
<comment type="caution">
    <text evidence="3">The sequence shown here is derived from an EMBL/GenBank/DDBJ whole genome shotgun (WGS) entry which is preliminary data.</text>
</comment>
<keyword evidence="4" id="KW-1185">Reference proteome</keyword>
<evidence type="ECO:0000256" key="1">
    <source>
        <dbReference type="SAM" id="MobiDB-lite"/>
    </source>
</evidence>
<protein>
    <recommendedName>
        <fullName evidence="5">F-box domain-containing protein</fullName>
    </recommendedName>
</protein>
<dbReference type="Proteomes" id="UP000019487">
    <property type="component" value="Unassembled WGS sequence"/>
</dbReference>
<name>W9CT93_SCLBF</name>
<evidence type="ECO:0008006" key="5">
    <source>
        <dbReference type="Google" id="ProtNLM"/>
    </source>
</evidence>
<dbReference type="STRING" id="1432307.W9CT93"/>
<dbReference type="HOGENOM" id="CLU_268973_0_0_1"/>
<proteinExistence type="predicted"/>
<gene>
    <name evidence="3" type="ORF">SBOR_0511</name>
</gene>
<sequence>MFFLPLPTTLLTLVISSLLSIATATPCCQYTPISTSTTTSQALLHGATQGYEYFINFPSHTSCVPRSRGPFPSPYLSAFVSETCASLVNKFSCFDSRTGGLPEGVTGVYLVFNLLRDGVDCVEEAIGDITGLHRGEIQCVENDGLCVGDRGLMVARSRVMPEGYRVGSWATPVVSVVWSWHFKRVIFLNGAKTFLQYVGLKTIQSSVEKATSMSKLIKLPIPLHGINRFRYRQSLLSRIQDSCYPLHTICLAMLQENCCRTSFDLSAHTLFNIFESIHYQRNARALRWGHNYYFEEILDSSLIEEDPNDFKEDIVPANKADLTELISSLSFDAQNEETWNQEYIGYPLFASQVLTKKKGTIPILTASTSYSESVRGQQKGRPDIHCLPTEILESILCSLDFSDTRNLLQASATIFRRYGGNLRNLPTLFWESRFWAQNEMGFARSIRPSTYSWKGWFLKIESELRKGPNRINLRNRKRTCKLVVGLTDLICAVQEPNRVLHGNSIVQQDQISPGYVASCLAQRYYSEGCRELTRRSVCLGNISRLCAITPSYVLFSNRRLISGLSFEFNDGGCIDVGYIVDIPEKRVVSTVSPSFLWLVFSELGFEAVAVDTYPQDYLDSLTPSHRTKIAIARWPLEDLKGVYLGLGAMRIVKVSMDIERQDKFDGIFWKHPRLASTPSIHEDDITALYQLQTASFAPASFHCIGQEKGILIAIKVYSPLGHSAGITGIGFVYDTGIETIWGYIHDSASLVFFSRLPISAIASYKLIEYQALNGGYITGFCGCFMAPFNQLHCFGVIPTTSAVSSEITPNLFAIKLPSESQLQEMPLGGLKNHSQHQFRIRSLEGQLPEIPLAIKNHGQHQSHMLLRKKYQSIQASISPAITMYRRAGQVTGLLFRTNDDPSHPEILGQWTGTGTTYTLEEGEQIMDLEVTTTTPIRKQRARFGLSQVDGITIMTNRRRIRWGPRIQKLPRLNLHAKENRGVKRQRSQPIDFSNNHIQAPQSPTSYLPLFHKNTTQKHPRRCKDGGGTCTQQQTVDLSLPESQVTWNKSCLKQTELNSGEKPAALTLGWDIQVHSDDTEIRTHPHDRFPFSNTKPVSEKPASTGIHSQFTDKQSPKPPQQILDDLVLLGQYYSFQFTRCHMITNIPEPLHSGIKVSNLWKKENESGGLEVTNCLSIYLPETLQADAFLVIRLGCSNGIDICNWLGLGNPEEGIANGRS</sequence>
<dbReference type="AlphaFoldDB" id="W9CT93"/>
<evidence type="ECO:0000256" key="2">
    <source>
        <dbReference type="SAM" id="SignalP"/>
    </source>
</evidence>
<dbReference type="EMBL" id="AYSA01000024">
    <property type="protein sequence ID" value="ESZ99101.1"/>
    <property type="molecule type" value="Genomic_DNA"/>
</dbReference>
<reference evidence="3 4" key="1">
    <citation type="journal article" date="2014" name="Genome Announc.">
        <title>Draft genome sequence of Sclerotinia borealis, a psychrophilic plant pathogenic fungus.</title>
        <authorList>
            <person name="Mardanov A.V."/>
            <person name="Beletsky A.V."/>
            <person name="Kadnikov V.V."/>
            <person name="Ignatov A.N."/>
            <person name="Ravin N.V."/>
        </authorList>
    </citation>
    <scope>NUCLEOTIDE SEQUENCE [LARGE SCALE GENOMIC DNA]</scope>
    <source>
        <strain evidence="4">F-4157</strain>
    </source>
</reference>
<dbReference type="OrthoDB" id="5273847at2759"/>
<keyword evidence="2" id="KW-0732">Signal</keyword>
<feature type="signal peptide" evidence="2">
    <location>
        <begin position="1"/>
        <end position="24"/>
    </location>
</feature>
<accession>W9CT93</accession>
<evidence type="ECO:0000313" key="3">
    <source>
        <dbReference type="EMBL" id="ESZ99101.1"/>
    </source>
</evidence>
<evidence type="ECO:0000313" key="4">
    <source>
        <dbReference type="Proteomes" id="UP000019487"/>
    </source>
</evidence>